<dbReference type="InterPro" id="IPR036188">
    <property type="entry name" value="FAD/NAD-bd_sf"/>
</dbReference>
<protein>
    <submittedName>
        <fullName evidence="2">Uncharacterized protein</fullName>
    </submittedName>
</protein>
<evidence type="ECO:0000313" key="3">
    <source>
        <dbReference type="Proteomes" id="UP001632038"/>
    </source>
</evidence>
<gene>
    <name evidence="2" type="ORF">CASFOL_025209</name>
</gene>
<dbReference type="SUPFAM" id="SSF51905">
    <property type="entry name" value="FAD/NAD(P)-binding domain"/>
    <property type="match status" value="1"/>
</dbReference>
<proteinExistence type="predicted"/>
<organism evidence="2 3">
    <name type="scientific">Castilleja foliolosa</name>
    <dbReference type="NCBI Taxonomy" id="1961234"/>
    <lineage>
        <taxon>Eukaryota</taxon>
        <taxon>Viridiplantae</taxon>
        <taxon>Streptophyta</taxon>
        <taxon>Embryophyta</taxon>
        <taxon>Tracheophyta</taxon>
        <taxon>Spermatophyta</taxon>
        <taxon>Magnoliopsida</taxon>
        <taxon>eudicotyledons</taxon>
        <taxon>Gunneridae</taxon>
        <taxon>Pentapetalae</taxon>
        <taxon>asterids</taxon>
        <taxon>lamiids</taxon>
        <taxon>Lamiales</taxon>
        <taxon>Orobanchaceae</taxon>
        <taxon>Pedicularideae</taxon>
        <taxon>Castillejinae</taxon>
        <taxon>Castilleja</taxon>
    </lineage>
</organism>
<dbReference type="PANTHER" id="PTHR16128">
    <property type="entry name" value="FAD/NAD(P)-BINDING OXIDOREDUCTASE FAMILY PROTEIN"/>
    <property type="match status" value="1"/>
</dbReference>
<dbReference type="Gene3D" id="3.90.660.10">
    <property type="match status" value="1"/>
</dbReference>
<feature type="region of interest" description="Disordered" evidence="1">
    <location>
        <begin position="253"/>
        <end position="272"/>
    </location>
</feature>
<dbReference type="Proteomes" id="UP001632038">
    <property type="component" value="Unassembled WGS sequence"/>
</dbReference>
<dbReference type="EMBL" id="JAVIJP010000032">
    <property type="protein sequence ID" value="KAL3632225.1"/>
    <property type="molecule type" value="Genomic_DNA"/>
</dbReference>
<comment type="caution">
    <text evidence="2">The sequence shown here is derived from an EMBL/GenBank/DDBJ whole genome shotgun (WGS) entry which is preliminary data.</text>
</comment>
<keyword evidence="3" id="KW-1185">Reference proteome</keyword>
<accession>A0ABD3CQH7</accession>
<feature type="compositionally biased region" description="Basic and acidic residues" evidence="1">
    <location>
        <begin position="256"/>
        <end position="272"/>
    </location>
</feature>
<evidence type="ECO:0000256" key="1">
    <source>
        <dbReference type="SAM" id="MobiDB-lite"/>
    </source>
</evidence>
<name>A0ABD3CQH7_9LAMI</name>
<evidence type="ECO:0000313" key="2">
    <source>
        <dbReference type="EMBL" id="KAL3632225.1"/>
    </source>
</evidence>
<sequence>MVNVVRPCWISKLEPYNGMWHLSENGKPCGQFDVIVIAHNGKCANRLLASSGLPLIARQMKSLDLSSIWALMAAFEDPLPAPFEGSFVKGIDSLSWMANNTTKLFGKQSSGPHCWTFFSTAAFGRNNKVPQESIPTSTAEKVKEAMFEGVEIALGLPKKSLQRPFYSRLQLWGAALPTNSPGVPCIFDPHGRAGICGDWLLGSSLEAAALSGIALANHIADYAQSGGTCPDEFAVGLSNEFQPLKGHDIGQFPGLESEKERNKAPHDLHVTV</sequence>
<reference evidence="3" key="1">
    <citation type="journal article" date="2024" name="IScience">
        <title>Strigolactones Initiate the Formation of Haustorium-like Structures in Castilleja.</title>
        <authorList>
            <person name="Buerger M."/>
            <person name="Peterson D."/>
            <person name="Chory J."/>
        </authorList>
    </citation>
    <scope>NUCLEOTIDE SEQUENCE [LARGE SCALE GENOMIC DNA]</scope>
</reference>
<dbReference type="PANTHER" id="PTHR16128:SF8">
    <property type="entry name" value="EXPRESSED PROTEIN"/>
    <property type="match status" value="1"/>
</dbReference>
<dbReference type="AlphaFoldDB" id="A0ABD3CQH7"/>